<dbReference type="EMBL" id="HBIV01001101">
    <property type="protein sequence ID" value="CAE0644596.1"/>
    <property type="molecule type" value="Transcribed_RNA"/>
</dbReference>
<sequence>MSYPHWMYVSTDPEKPTKKKTHQDKGLMGILFDEARKLREDMPPMPLKKDPDLRIRSWSEDSKNKFKVAKTFIRSTLQNWFSLRDEPTIVAVQTEFLRQCGVQSRVSHVDLMSLSRFRLLSAGDQKAIEQMARIWYEADFAVVMEFAAEEKRNKSRAITSHVPDIDGKCCRWLGIVAFEVVELVLLEAKIGASRRRRDVDDSGITIRLHPSRREAFLGLEVGSVF</sequence>
<organism evidence="1">
    <name type="scientific">Lotharella globosa</name>
    <dbReference type="NCBI Taxonomy" id="91324"/>
    <lineage>
        <taxon>Eukaryota</taxon>
        <taxon>Sar</taxon>
        <taxon>Rhizaria</taxon>
        <taxon>Cercozoa</taxon>
        <taxon>Chlorarachniophyceae</taxon>
        <taxon>Lotharella</taxon>
    </lineage>
</organism>
<proteinExistence type="predicted"/>
<gene>
    <name evidence="1" type="ORF">LGLO00237_LOCUS766</name>
</gene>
<reference evidence="1" key="1">
    <citation type="submission" date="2021-01" db="EMBL/GenBank/DDBJ databases">
        <authorList>
            <person name="Corre E."/>
            <person name="Pelletier E."/>
            <person name="Niang G."/>
            <person name="Scheremetjew M."/>
            <person name="Finn R."/>
            <person name="Kale V."/>
            <person name="Holt S."/>
            <person name="Cochrane G."/>
            <person name="Meng A."/>
            <person name="Brown T."/>
            <person name="Cohen L."/>
        </authorList>
    </citation>
    <scope>NUCLEOTIDE SEQUENCE</scope>
    <source>
        <strain evidence="1">CCCM811</strain>
    </source>
</reference>
<protein>
    <submittedName>
        <fullName evidence="1">Uncharacterized protein</fullName>
    </submittedName>
</protein>
<accession>A0A6V3IPC1</accession>
<name>A0A6V3IPC1_9EUKA</name>
<evidence type="ECO:0000313" key="1">
    <source>
        <dbReference type="EMBL" id="CAE0644596.1"/>
    </source>
</evidence>
<dbReference type="AlphaFoldDB" id="A0A6V3IPC1"/>